<gene>
    <name evidence="11" type="ORF">CCAE0312_LOCUS162</name>
</gene>
<keyword evidence="5 9" id="KW-0479">Metal-binding</keyword>
<sequence>MSGVYWALTALELLGGLDEFLQSAEGCGTVKDGLVEFLFSCYDEEVGGFGGNEDQDPHLLYTLSAVQVLAMLGELERLDRDKVVEYVVSLQRERDGAFSGDQWGEVDSRFSYCALLTLRILGCPLRETVRDLDSAITFVLRCQNFDGGFGCIPGAESHAGQIFCCVGALALSGQLKRIDAEKLGWWLCQRQLPCGGFNGRPDKTEDVCYSWWVLASLVIIGKQSWIDGKALSDFILRCQDSEEGGVADRPGDVADVFHTYFGVAGLSLLQHPDVTPIDPMFALPVTTLESLKLS</sequence>
<keyword evidence="6" id="KW-0677">Repeat</keyword>
<evidence type="ECO:0000256" key="8">
    <source>
        <dbReference type="ARBA" id="ARBA00047658"/>
    </source>
</evidence>
<dbReference type="InterPro" id="IPR026873">
    <property type="entry name" value="Ptb1"/>
</dbReference>
<evidence type="ECO:0000256" key="6">
    <source>
        <dbReference type="ARBA" id="ARBA00022737"/>
    </source>
</evidence>
<dbReference type="EC" id="2.5.1.60" evidence="9"/>
<comment type="function">
    <text evidence="9">Catalyzes the transfer of a geranylgeranyl moiety from geranylgeranyl diphosphate to both cysteines of proteins with the C-terminal sequence -XXCC, -XCXC and -CCXX.</text>
</comment>
<dbReference type="GO" id="GO:0004663">
    <property type="term" value="F:Rab geranylgeranyltransferase activity"/>
    <property type="evidence" value="ECO:0007669"/>
    <property type="project" value="UniProtKB-UniRule"/>
</dbReference>
<accession>A0A7S1XAH0</accession>
<keyword evidence="3 9" id="KW-0637">Prenyltransferase</keyword>
<protein>
    <recommendedName>
        <fullName evidence="9">Geranylgeranyl transferase type-2 subunit beta</fullName>
        <ecNumber evidence="9">2.5.1.60</ecNumber>
    </recommendedName>
</protein>
<comment type="cofactor">
    <cofactor evidence="9">
        <name>Zn(2+)</name>
        <dbReference type="ChEBI" id="CHEBI:29105"/>
    </cofactor>
    <text evidence="9">Binds 1 zinc ion per subunit.</text>
</comment>
<evidence type="ECO:0000256" key="3">
    <source>
        <dbReference type="ARBA" id="ARBA00022602"/>
    </source>
</evidence>
<dbReference type="FunFam" id="1.50.10.20:FF:000012">
    <property type="entry name" value="Geranylgeranyl transferase type-2 subunit beta"/>
    <property type="match status" value="1"/>
</dbReference>
<dbReference type="CDD" id="cd02894">
    <property type="entry name" value="GGTase-II"/>
    <property type="match status" value="1"/>
</dbReference>
<evidence type="ECO:0000256" key="1">
    <source>
        <dbReference type="ARBA" id="ARBA00010497"/>
    </source>
</evidence>
<dbReference type="InterPro" id="IPR045089">
    <property type="entry name" value="PGGT1B-like"/>
</dbReference>
<dbReference type="Pfam" id="PF00432">
    <property type="entry name" value="Prenyltrans"/>
    <property type="match status" value="1"/>
</dbReference>
<evidence type="ECO:0000256" key="2">
    <source>
        <dbReference type="ARBA" id="ARBA00011355"/>
    </source>
</evidence>
<keyword evidence="4 9" id="KW-0808">Transferase</keyword>
<dbReference type="SUPFAM" id="SSF48239">
    <property type="entry name" value="Terpenoid cyclases/Protein prenyltransferases"/>
    <property type="match status" value="1"/>
</dbReference>
<dbReference type="GO" id="GO:0072657">
    <property type="term" value="P:protein localization to membrane"/>
    <property type="evidence" value="ECO:0007669"/>
    <property type="project" value="UniProtKB-ARBA"/>
</dbReference>
<evidence type="ECO:0000256" key="5">
    <source>
        <dbReference type="ARBA" id="ARBA00022723"/>
    </source>
</evidence>
<evidence type="ECO:0000313" key="11">
    <source>
        <dbReference type="EMBL" id="CAD9220735.1"/>
    </source>
</evidence>
<evidence type="ECO:0000256" key="4">
    <source>
        <dbReference type="ARBA" id="ARBA00022679"/>
    </source>
</evidence>
<dbReference type="GO" id="GO:0005968">
    <property type="term" value="C:Rab-protein geranylgeranyltransferase complex"/>
    <property type="evidence" value="ECO:0007669"/>
    <property type="project" value="UniProtKB-UniRule"/>
</dbReference>
<comment type="similarity">
    <text evidence="1 9">Belongs to the protein prenyltransferase subunit beta family.</text>
</comment>
<comment type="subunit">
    <text evidence="2">Heterodimer of an alpha and a beta subunit.</text>
</comment>
<keyword evidence="7 9" id="KW-0862">Zinc</keyword>
<evidence type="ECO:0000256" key="7">
    <source>
        <dbReference type="ARBA" id="ARBA00022833"/>
    </source>
</evidence>
<dbReference type="EMBL" id="HBGH01000331">
    <property type="protein sequence ID" value="CAD9220735.1"/>
    <property type="molecule type" value="Transcribed_RNA"/>
</dbReference>
<reference evidence="11" key="1">
    <citation type="submission" date="2021-01" db="EMBL/GenBank/DDBJ databases">
        <authorList>
            <person name="Corre E."/>
            <person name="Pelletier E."/>
            <person name="Niang G."/>
            <person name="Scheremetjew M."/>
            <person name="Finn R."/>
            <person name="Kale V."/>
            <person name="Holt S."/>
            <person name="Cochrane G."/>
            <person name="Meng A."/>
            <person name="Brown T."/>
            <person name="Cohen L."/>
        </authorList>
    </citation>
    <scope>NUCLEOTIDE SEQUENCE</scope>
    <source>
        <strain evidence="11">SAG 36.94</strain>
    </source>
</reference>
<name>A0A7S1XAH0_9RHOD</name>
<evidence type="ECO:0000259" key="10">
    <source>
        <dbReference type="Pfam" id="PF00432"/>
    </source>
</evidence>
<dbReference type="PANTHER" id="PTHR11774">
    <property type="entry name" value="GERANYLGERANYL TRANSFERASE TYPE BETA SUBUNIT"/>
    <property type="match status" value="1"/>
</dbReference>
<organism evidence="11">
    <name type="scientific">Compsopogon caeruleus</name>
    <dbReference type="NCBI Taxonomy" id="31354"/>
    <lineage>
        <taxon>Eukaryota</taxon>
        <taxon>Rhodophyta</taxon>
        <taxon>Compsopogonophyceae</taxon>
        <taxon>Compsopogonales</taxon>
        <taxon>Compsopogonaceae</taxon>
        <taxon>Compsopogon</taxon>
    </lineage>
</organism>
<evidence type="ECO:0000256" key="9">
    <source>
        <dbReference type="RuleBase" id="RU365076"/>
    </source>
</evidence>
<proteinExistence type="inferred from homology"/>
<dbReference type="InterPro" id="IPR001330">
    <property type="entry name" value="Prenyltrans"/>
</dbReference>
<comment type="catalytic activity">
    <reaction evidence="8 9">
        <text>geranylgeranyl diphosphate + L-cysteinyl-[protein] = S-geranylgeranyl-L-cysteinyl-[protein] + diphosphate</text>
        <dbReference type="Rhea" id="RHEA:21240"/>
        <dbReference type="Rhea" id="RHEA-COMP:10131"/>
        <dbReference type="Rhea" id="RHEA-COMP:11537"/>
        <dbReference type="ChEBI" id="CHEBI:29950"/>
        <dbReference type="ChEBI" id="CHEBI:33019"/>
        <dbReference type="ChEBI" id="CHEBI:57533"/>
        <dbReference type="ChEBI" id="CHEBI:86021"/>
        <dbReference type="EC" id="2.5.1.60"/>
    </reaction>
</comment>
<dbReference type="InterPro" id="IPR008930">
    <property type="entry name" value="Terpenoid_cyclase/PrenylTrfase"/>
</dbReference>
<feature type="domain" description="Prenyltransferase alpha-alpha toroid" evidence="10">
    <location>
        <begin position="1"/>
        <end position="282"/>
    </location>
</feature>
<dbReference type="PANTHER" id="PTHR11774:SF11">
    <property type="entry name" value="GERANYLGERANYL TRANSFERASE TYPE-2 SUBUNIT BETA"/>
    <property type="match status" value="1"/>
</dbReference>
<dbReference type="GO" id="GO:0046872">
    <property type="term" value="F:metal ion binding"/>
    <property type="evidence" value="ECO:0007669"/>
    <property type="project" value="UniProtKB-KW"/>
</dbReference>
<dbReference type="AlphaFoldDB" id="A0A7S1XAH0"/>
<dbReference type="Gene3D" id="1.50.10.20">
    <property type="match status" value="1"/>
</dbReference>